<dbReference type="InterPro" id="IPR032774">
    <property type="entry name" value="WG_beta_rep"/>
</dbReference>
<evidence type="ECO:0000259" key="1">
    <source>
        <dbReference type="PROSITE" id="PS50011"/>
    </source>
</evidence>
<dbReference type="SMART" id="SM00220">
    <property type="entry name" value="S_TKc"/>
    <property type="match status" value="1"/>
</dbReference>
<dbReference type="Gene3D" id="1.10.510.10">
    <property type="entry name" value="Transferase(Phosphotransferase) domain 1"/>
    <property type="match status" value="1"/>
</dbReference>
<protein>
    <submittedName>
        <fullName evidence="2">Protein kinase domain</fullName>
    </submittedName>
</protein>
<dbReference type="GO" id="GO:0004672">
    <property type="term" value="F:protein kinase activity"/>
    <property type="evidence" value="ECO:0007669"/>
    <property type="project" value="InterPro"/>
</dbReference>
<gene>
    <name evidence="2" type="ORF">M23134_00313</name>
</gene>
<name>A1ZP80_MICM2</name>
<evidence type="ECO:0000313" key="3">
    <source>
        <dbReference type="Proteomes" id="UP000004095"/>
    </source>
</evidence>
<dbReference type="SUPFAM" id="SSF56112">
    <property type="entry name" value="Protein kinase-like (PK-like)"/>
    <property type="match status" value="1"/>
</dbReference>
<proteinExistence type="predicted"/>
<keyword evidence="2" id="KW-0808">Transferase</keyword>
<dbReference type="Pfam" id="PF14903">
    <property type="entry name" value="WG_beta_rep"/>
    <property type="match status" value="3"/>
</dbReference>
<dbReference type="PANTHER" id="PTHR37841:SF1">
    <property type="entry name" value="DUF3298 DOMAIN-CONTAINING PROTEIN"/>
    <property type="match status" value="1"/>
</dbReference>
<reference evidence="2 3" key="1">
    <citation type="submission" date="2007-01" db="EMBL/GenBank/DDBJ databases">
        <authorList>
            <person name="Haygood M."/>
            <person name="Podell S."/>
            <person name="Anderson C."/>
            <person name="Hopkinson B."/>
            <person name="Roe K."/>
            <person name="Barbeau K."/>
            <person name="Gaasterland T."/>
            <person name="Ferriera S."/>
            <person name="Johnson J."/>
            <person name="Kravitz S."/>
            <person name="Beeson K."/>
            <person name="Sutton G."/>
            <person name="Rogers Y.-H."/>
            <person name="Friedman R."/>
            <person name="Frazier M."/>
            <person name="Venter J.C."/>
        </authorList>
    </citation>
    <scope>NUCLEOTIDE SEQUENCE [LARGE SCALE GENOMIC DNA]</scope>
    <source>
        <strain evidence="2 3">ATCC 23134</strain>
    </source>
</reference>
<dbReference type="InterPro" id="IPR000719">
    <property type="entry name" value="Prot_kinase_dom"/>
</dbReference>
<dbReference type="Proteomes" id="UP000004095">
    <property type="component" value="Unassembled WGS sequence"/>
</dbReference>
<dbReference type="eggNOG" id="COG4248">
    <property type="taxonomic scope" value="Bacteria"/>
</dbReference>
<dbReference type="PROSITE" id="PS50011">
    <property type="entry name" value="PROTEIN_KINASE_DOM"/>
    <property type="match status" value="1"/>
</dbReference>
<evidence type="ECO:0000313" key="2">
    <source>
        <dbReference type="EMBL" id="EAY27872.1"/>
    </source>
</evidence>
<dbReference type="eggNOG" id="COG5263">
    <property type="taxonomic scope" value="Bacteria"/>
</dbReference>
<dbReference type="EMBL" id="AAWS01000020">
    <property type="protein sequence ID" value="EAY27872.1"/>
    <property type="molecule type" value="Genomic_DNA"/>
</dbReference>
<dbReference type="AlphaFoldDB" id="A1ZP80"/>
<sequence length="564" mass="63284">MLLNGQPLGSGAEGNVYEVVAPTAFKNYVAKVYHRHEQHKHRASKIKHLITAQASSNISSAVILPKECLYNEEGDFVGFLMPRVNAPYHLTSLCSLSLPHNAPEAWYNKYARVPYNLYFRLLICKNLAEVVASLHQTGQYVFADLKPENIKVNLQGDVFVIDVDSIQVTQDQALLFATEKITPEYAPQEVKQIHFKHEIVPVHWDHFSLGVIFYKVLLGLHPYTGTCLPPYEDLVSNEQKIQANLLPLGDQAQHFDIIPEPHQAFGQLPSSVQQLLETSFSVTPSQRPDALCWQQTLEKELKVLGKPKIKKQVIVVAGKLASAAQAHPVDVPSKPSKAHRDVAKLIAVNITAFMILMALVRFVSASNLFKQTTLVSPLVVTPLNSTVESKKTTYSSHRVLHRQSQKYGLVDSKGKVLLPDDYDWIGNFSEGLASIVLRTKTGYVNADGKVTIPLVYDEGWAFRYGFARVSIRQKMAMINQQGKLLVPLYYDGVWNFDLPAKGLARVERQGKYGFINQQGKEAIKLWFDWADDFAGRATTKVKIKGETYIINRLGKVLGRAKRLK</sequence>
<keyword evidence="3" id="KW-1185">Reference proteome</keyword>
<feature type="domain" description="Protein kinase" evidence="1">
    <location>
        <begin position="2"/>
        <end position="301"/>
    </location>
</feature>
<dbReference type="PANTHER" id="PTHR37841">
    <property type="entry name" value="GLR2918 PROTEIN"/>
    <property type="match status" value="1"/>
</dbReference>
<comment type="caution">
    <text evidence="2">The sequence shown here is derived from an EMBL/GenBank/DDBJ whole genome shotgun (WGS) entry which is preliminary data.</text>
</comment>
<dbReference type="GO" id="GO:0005524">
    <property type="term" value="F:ATP binding"/>
    <property type="evidence" value="ECO:0007669"/>
    <property type="project" value="InterPro"/>
</dbReference>
<organism evidence="2 3">
    <name type="scientific">Microscilla marina ATCC 23134</name>
    <dbReference type="NCBI Taxonomy" id="313606"/>
    <lineage>
        <taxon>Bacteria</taxon>
        <taxon>Pseudomonadati</taxon>
        <taxon>Bacteroidota</taxon>
        <taxon>Cytophagia</taxon>
        <taxon>Cytophagales</taxon>
        <taxon>Microscillaceae</taxon>
        <taxon>Microscilla</taxon>
    </lineage>
</organism>
<keyword evidence="2" id="KW-0418">Kinase</keyword>
<dbReference type="Pfam" id="PF00069">
    <property type="entry name" value="Pkinase"/>
    <property type="match status" value="1"/>
</dbReference>
<dbReference type="InterPro" id="IPR011009">
    <property type="entry name" value="Kinase-like_dom_sf"/>
</dbReference>
<accession>A1ZP80</accession>